<dbReference type="PANTHER" id="PTHR11017">
    <property type="entry name" value="LEUCINE-RICH REPEAT-CONTAINING PROTEIN"/>
    <property type="match status" value="1"/>
</dbReference>
<dbReference type="AlphaFoldDB" id="A0AAW0KH67"/>
<dbReference type="Proteomes" id="UP000237347">
    <property type="component" value="Unassembled WGS sequence"/>
</dbReference>
<dbReference type="SUPFAM" id="SSF52047">
    <property type="entry name" value="RNI-like"/>
    <property type="match status" value="1"/>
</dbReference>
<keyword evidence="3" id="KW-1185">Reference proteome</keyword>
<protein>
    <submittedName>
        <fullName evidence="2">Tmv resistance protein n</fullName>
    </submittedName>
</protein>
<evidence type="ECO:0000313" key="3">
    <source>
        <dbReference type="Proteomes" id="UP000237347"/>
    </source>
</evidence>
<evidence type="ECO:0000256" key="1">
    <source>
        <dbReference type="SAM" id="MobiDB-lite"/>
    </source>
</evidence>
<dbReference type="GO" id="GO:0006952">
    <property type="term" value="P:defense response"/>
    <property type="evidence" value="ECO:0007669"/>
    <property type="project" value="InterPro"/>
</dbReference>
<dbReference type="PANTHER" id="PTHR11017:SF385">
    <property type="entry name" value="DISEASE RESISTANCE PROTEIN (TIR-NBS-LRR CLASS)-RELATED"/>
    <property type="match status" value="1"/>
</dbReference>
<feature type="region of interest" description="Disordered" evidence="1">
    <location>
        <begin position="103"/>
        <end position="128"/>
    </location>
</feature>
<proteinExistence type="predicted"/>
<comment type="caution">
    <text evidence="2">The sequence shown here is derived from an EMBL/GenBank/DDBJ whole genome shotgun (WGS) entry which is preliminary data.</text>
</comment>
<reference evidence="2 3" key="1">
    <citation type="journal article" date="2018" name="Sci. Data">
        <title>The draft genome sequence of cork oak.</title>
        <authorList>
            <person name="Ramos A.M."/>
            <person name="Usie A."/>
            <person name="Barbosa P."/>
            <person name="Barros P.M."/>
            <person name="Capote T."/>
            <person name="Chaves I."/>
            <person name="Simoes F."/>
            <person name="Abreu I."/>
            <person name="Carrasquinho I."/>
            <person name="Faro C."/>
            <person name="Guimaraes J.B."/>
            <person name="Mendonca D."/>
            <person name="Nobrega F."/>
            <person name="Rodrigues L."/>
            <person name="Saibo N.J.M."/>
            <person name="Varela M.C."/>
            <person name="Egas C."/>
            <person name="Matos J."/>
            <person name="Miguel C.M."/>
            <person name="Oliveira M.M."/>
            <person name="Ricardo C.P."/>
            <person name="Goncalves S."/>
        </authorList>
    </citation>
    <scope>NUCLEOTIDE SEQUENCE [LARGE SCALE GENOMIC DNA]</scope>
    <source>
        <strain evidence="3">cv. HL8</strain>
    </source>
</reference>
<dbReference type="InterPro" id="IPR032675">
    <property type="entry name" value="LRR_dom_sf"/>
</dbReference>
<accession>A0AAW0KH67</accession>
<organism evidence="2 3">
    <name type="scientific">Quercus suber</name>
    <name type="common">Cork oak</name>
    <dbReference type="NCBI Taxonomy" id="58331"/>
    <lineage>
        <taxon>Eukaryota</taxon>
        <taxon>Viridiplantae</taxon>
        <taxon>Streptophyta</taxon>
        <taxon>Embryophyta</taxon>
        <taxon>Tracheophyta</taxon>
        <taxon>Spermatophyta</taxon>
        <taxon>Magnoliopsida</taxon>
        <taxon>eudicotyledons</taxon>
        <taxon>Gunneridae</taxon>
        <taxon>Pentapetalae</taxon>
        <taxon>rosids</taxon>
        <taxon>fabids</taxon>
        <taxon>Fagales</taxon>
        <taxon>Fagaceae</taxon>
        <taxon>Quercus</taxon>
    </lineage>
</organism>
<gene>
    <name evidence="2" type="primary">N_1</name>
    <name evidence="2" type="ORF">CFP56_019273</name>
</gene>
<sequence length="128" mass="14164">MSPAVVFCLMHSVKLKYIDLSFSENLIRTPDFSGVPRLEGLNLSCCDSLVEIHPSIGQLSRLQYLKLDSCESLTDLPSMSAEMQSLTLLDLSCCYSFHIYVVGDDDGVDNDDGDDDDDDDDGDDDDEL</sequence>
<dbReference type="EMBL" id="PKMF04000299">
    <property type="protein sequence ID" value="KAK7838745.1"/>
    <property type="molecule type" value="Genomic_DNA"/>
</dbReference>
<name>A0AAW0KH67_QUESU</name>
<dbReference type="Gene3D" id="3.80.10.10">
    <property type="entry name" value="Ribonuclease Inhibitor"/>
    <property type="match status" value="1"/>
</dbReference>
<dbReference type="InterPro" id="IPR044974">
    <property type="entry name" value="Disease_R_plants"/>
</dbReference>
<evidence type="ECO:0000313" key="2">
    <source>
        <dbReference type="EMBL" id="KAK7838745.1"/>
    </source>
</evidence>